<dbReference type="AlphaFoldDB" id="A0A8X6S1K9"/>
<feature type="compositionally biased region" description="Basic and acidic residues" evidence="1">
    <location>
        <begin position="89"/>
        <end position="106"/>
    </location>
</feature>
<keyword evidence="3" id="KW-1185">Reference proteome</keyword>
<feature type="compositionally biased region" description="Basic residues" evidence="1">
    <location>
        <begin position="107"/>
        <end position="118"/>
    </location>
</feature>
<sequence length="134" mass="15294">MLTPPRGARPHSLRNTGLYGKTQNENENFNGILWKFISKDIFVELQTMRLGAHMAVIQFNKGLRGMLDVLDHAQIQVSANTEKGSAQLDEERVSESKRHSLSEVKTSRKKNRPRKKRKLANEVQEGITYKSGEF</sequence>
<proteinExistence type="predicted"/>
<evidence type="ECO:0000313" key="2">
    <source>
        <dbReference type="EMBL" id="GFY02785.1"/>
    </source>
</evidence>
<name>A0A8X6S1K9_TRICX</name>
<gene>
    <name evidence="2" type="primary">AVEN_77990_1</name>
    <name evidence="2" type="ORF">TNCV_3506651</name>
</gene>
<dbReference type="Proteomes" id="UP000887159">
    <property type="component" value="Unassembled WGS sequence"/>
</dbReference>
<accession>A0A8X6S1K9</accession>
<protein>
    <submittedName>
        <fullName evidence="2">Uncharacterized protein</fullName>
    </submittedName>
</protein>
<dbReference type="EMBL" id="BMAU01021233">
    <property type="protein sequence ID" value="GFY02785.1"/>
    <property type="molecule type" value="Genomic_DNA"/>
</dbReference>
<evidence type="ECO:0000256" key="1">
    <source>
        <dbReference type="SAM" id="MobiDB-lite"/>
    </source>
</evidence>
<reference evidence="2" key="1">
    <citation type="submission" date="2020-08" db="EMBL/GenBank/DDBJ databases">
        <title>Multicomponent nature underlies the extraordinary mechanical properties of spider dragline silk.</title>
        <authorList>
            <person name="Kono N."/>
            <person name="Nakamura H."/>
            <person name="Mori M."/>
            <person name="Yoshida Y."/>
            <person name="Ohtoshi R."/>
            <person name="Malay A.D."/>
            <person name="Moran D.A.P."/>
            <person name="Tomita M."/>
            <person name="Numata K."/>
            <person name="Arakawa K."/>
        </authorList>
    </citation>
    <scope>NUCLEOTIDE SEQUENCE</scope>
</reference>
<feature type="region of interest" description="Disordered" evidence="1">
    <location>
        <begin position="1"/>
        <end position="21"/>
    </location>
</feature>
<evidence type="ECO:0000313" key="3">
    <source>
        <dbReference type="Proteomes" id="UP000887159"/>
    </source>
</evidence>
<organism evidence="2 3">
    <name type="scientific">Trichonephila clavipes</name>
    <name type="common">Golden silk orbweaver</name>
    <name type="synonym">Nephila clavipes</name>
    <dbReference type="NCBI Taxonomy" id="2585209"/>
    <lineage>
        <taxon>Eukaryota</taxon>
        <taxon>Metazoa</taxon>
        <taxon>Ecdysozoa</taxon>
        <taxon>Arthropoda</taxon>
        <taxon>Chelicerata</taxon>
        <taxon>Arachnida</taxon>
        <taxon>Araneae</taxon>
        <taxon>Araneomorphae</taxon>
        <taxon>Entelegynae</taxon>
        <taxon>Araneoidea</taxon>
        <taxon>Nephilidae</taxon>
        <taxon>Trichonephila</taxon>
    </lineage>
</organism>
<feature type="region of interest" description="Disordered" evidence="1">
    <location>
        <begin position="81"/>
        <end position="134"/>
    </location>
</feature>
<comment type="caution">
    <text evidence="2">The sequence shown here is derived from an EMBL/GenBank/DDBJ whole genome shotgun (WGS) entry which is preliminary data.</text>
</comment>